<dbReference type="Gene3D" id="3.60.10.10">
    <property type="entry name" value="Endonuclease/exonuclease/phosphatase"/>
    <property type="match status" value="1"/>
</dbReference>
<feature type="non-terminal residue" evidence="4">
    <location>
        <position position="1"/>
    </location>
</feature>
<feature type="region of interest" description="Disordered" evidence="1">
    <location>
        <begin position="1095"/>
        <end position="1115"/>
    </location>
</feature>
<evidence type="ECO:0000256" key="1">
    <source>
        <dbReference type="SAM" id="MobiDB-lite"/>
    </source>
</evidence>
<dbReference type="Pfam" id="PF14529">
    <property type="entry name" value="Exo_endo_phos_2"/>
    <property type="match status" value="1"/>
</dbReference>
<dbReference type="GO" id="GO:0003676">
    <property type="term" value="F:nucleic acid binding"/>
    <property type="evidence" value="ECO:0007669"/>
    <property type="project" value="InterPro"/>
</dbReference>
<dbReference type="SUPFAM" id="SSF56219">
    <property type="entry name" value="DNase I-like"/>
    <property type="match status" value="1"/>
</dbReference>
<dbReference type="EMBL" id="GEGO01007480">
    <property type="protein sequence ID" value="JAR87924.1"/>
    <property type="molecule type" value="Transcribed_RNA"/>
</dbReference>
<dbReference type="PROSITE" id="PS50879">
    <property type="entry name" value="RNASE_H_1"/>
    <property type="match status" value="1"/>
</dbReference>
<evidence type="ECO:0000259" key="2">
    <source>
        <dbReference type="PROSITE" id="PS50878"/>
    </source>
</evidence>
<dbReference type="GO" id="GO:0071897">
    <property type="term" value="P:DNA biosynthetic process"/>
    <property type="evidence" value="ECO:0007669"/>
    <property type="project" value="UniProtKB-ARBA"/>
</dbReference>
<evidence type="ECO:0000313" key="4">
    <source>
        <dbReference type="EMBL" id="JAR87924.1"/>
    </source>
</evidence>
<dbReference type="InterPro" id="IPR005135">
    <property type="entry name" value="Endo/exonuclease/phosphatase"/>
</dbReference>
<proteinExistence type="predicted"/>
<dbReference type="InterPro" id="IPR043128">
    <property type="entry name" value="Rev_trsase/Diguanyl_cyclase"/>
</dbReference>
<sequence>RSKTVMASRLLNNAPFRILQWNCRGLATRRAELLTRLSDPQYTCDVLLLQESRAKNITLSGFEGHHNPTIEYAARSRQTPLTSAQASIYVRRGVSHIKIDTMNWCTTTQEVVAVRVALDGTPKRLLVVSTYVRPLHAAYDFSWIKALRDRYPSDYVIFGGDFNARFESWTSAPHTPRAQDLCTVLELTDLTIVNNLDCATRYGTSARQSDSVIDLTLAPASTARLLAWTVLPDAWGSDHFPIVLELYAGKRKRIKRLTKTIKWDQFRAFIEEHIEDINPANISAFLTTATKSATDFRQVDMNTPTPDTHLLSLWDRRTAALTKYRRHKRRCYLKRVTLLTKEASTYAQTLSLTRWIAHCESFDRTTKLGEVWRTFNAMYGKRKSCSPVPLLTLLSTDTEEDILDQLGSAFFPQPDDLPSPDVYRPVYADIVDTENPGNQPFTEWELDAAIAQCKLKSAPGPDGVTAPMLRNAPRAAREGILHWFNSIWHTGHLPEDWKMSWVTPIPKPGKPPTDPKNLRPISLTSIMGKLMERMVLARIQWQAENLRIFHPTQTGFRKNLSTHDSLSMIYHDVADWHPNSQQLRVVVTVDIKKAFDTVPHEAVVSSMYEQGLDGKQLDFVRSFLAGRRYLVKSGYGPDARSSTTKENNIGVPQGAVLSPTLFNIVMAPLLWALHRIPNLRATAYADDITIWTCQGSVLTQKTALQAGLDAIHSHLRRVGMFPSPEKTKYMLYGRGHSTLDLGLTFDGSQISKEPFIKILGVNFGYSSQIAAEWVKSISRQWRHGLHLIRRISHRLGGAGERIAKILVTSVLVSKVAYAARFYSLKRVHFDKIATLYNEARRTILGLPRHTRTSELRKCLHLVDLRETLEQQLDIHMARLEHTLQGRAVARFIGVAVTNINDLPPTKPPWDLIDLTQHARPVPRNMDAKRHAKRREHYARQHLAEVTALSQDPAQVIAYTDAALHTSGWSATAAVFPSHDPAESDPIVVANTNMTLSSPEQAEARAVLLALQTYEVRNPVPGTLTVFTDSQNTIRALKTHLLTSSPTIAAIYDTALRLYRHRSVRVSIRWVPGHAGIDGNEKAHKAALEELHRDFPSSQRTLPVPPTSPNDDQFPEDEAYVYDPVDAVRLVRRDWKRRLDASWTPEQFPIPENTFRRHQMVLLRRIRTGGAVTPHHVYRFELTRQRKLDPYYVPPDPRCQRCKDPDALPKLHHLIWECAALVAQRQAAWATLLPEDLPTTMQEWAHPAGDSERRTRVLTSLLDFVWRSGLGPSL</sequence>
<dbReference type="CDD" id="cd01650">
    <property type="entry name" value="RT_nLTR_like"/>
    <property type="match status" value="1"/>
</dbReference>
<accession>A0A147BB00</accession>
<feature type="domain" description="RNase H type-1" evidence="3">
    <location>
        <begin position="951"/>
        <end position="1091"/>
    </location>
</feature>
<reference evidence="4" key="1">
    <citation type="journal article" date="2018" name="PLoS Negl. Trop. Dis.">
        <title>Sialome diversity of ticks revealed by RNAseq of single tick salivary glands.</title>
        <authorList>
            <person name="Perner J."/>
            <person name="Kropackova S."/>
            <person name="Kopacek P."/>
            <person name="Ribeiro J.M."/>
        </authorList>
    </citation>
    <scope>NUCLEOTIDE SEQUENCE</scope>
    <source>
        <strain evidence="4">Siblings of single egg batch collected in Ceske Budejovice</strain>
        <tissue evidence="4">Salivary glands</tissue>
    </source>
</reference>
<evidence type="ECO:0000259" key="3">
    <source>
        <dbReference type="PROSITE" id="PS50879"/>
    </source>
</evidence>
<dbReference type="InterPro" id="IPR036397">
    <property type="entry name" value="RNaseH_sf"/>
</dbReference>
<dbReference type="GO" id="GO:0004523">
    <property type="term" value="F:RNA-DNA hybrid ribonuclease activity"/>
    <property type="evidence" value="ECO:0007669"/>
    <property type="project" value="InterPro"/>
</dbReference>
<dbReference type="CDD" id="cd09276">
    <property type="entry name" value="Rnase_HI_RT_non_LTR"/>
    <property type="match status" value="1"/>
</dbReference>
<dbReference type="InterPro" id="IPR043502">
    <property type="entry name" value="DNA/RNA_pol_sf"/>
</dbReference>
<dbReference type="InterPro" id="IPR036691">
    <property type="entry name" value="Endo/exonu/phosph_ase_sf"/>
</dbReference>
<dbReference type="Gene3D" id="3.30.70.270">
    <property type="match status" value="1"/>
</dbReference>
<protein>
    <submittedName>
        <fullName evidence="4">Putative tick transposon</fullName>
    </submittedName>
</protein>
<dbReference type="SUPFAM" id="SSF53098">
    <property type="entry name" value="Ribonuclease H-like"/>
    <property type="match status" value="1"/>
</dbReference>
<feature type="domain" description="Reverse transcriptase" evidence="2">
    <location>
        <begin position="486"/>
        <end position="763"/>
    </location>
</feature>
<dbReference type="SUPFAM" id="SSF56672">
    <property type="entry name" value="DNA/RNA polymerases"/>
    <property type="match status" value="1"/>
</dbReference>
<dbReference type="InterPro" id="IPR012337">
    <property type="entry name" value="RNaseH-like_sf"/>
</dbReference>
<name>A0A147BB00_IXORI</name>
<dbReference type="GO" id="GO:0042575">
    <property type="term" value="C:DNA polymerase complex"/>
    <property type="evidence" value="ECO:0007669"/>
    <property type="project" value="UniProtKB-ARBA"/>
</dbReference>
<dbReference type="InterPro" id="IPR000477">
    <property type="entry name" value="RT_dom"/>
</dbReference>
<dbReference type="Pfam" id="PF00078">
    <property type="entry name" value="RVT_1"/>
    <property type="match status" value="1"/>
</dbReference>
<organism evidence="4">
    <name type="scientific">Ixodes ricinus</name>
    <name type="common">Common tick</name>
    <name type="synonym">Acarus ricinus</name>
    <dbReference type="NCBI Taxonomy" id="34613"/>
    <lineage>
        <taxon>Eukaryota</taxon>
        <taxon>Metazoa</taxon>
        <taxon>Ecdysozoa</taxon>
        <taxon>Arthropoda</taxon>
        <taxon>Chelicerata</taxon>
        <taxon>Arachnida</taxon>
        <taxon>Acari</taxon>
        <taxon>Parasitiformes</taxon>
        <taxon>Ixodida</taxon>
        <taxon>Ixodoidea</taxon>
        <taxon>Ixodidae</taxon>
        <taxon>Ixodinae</taxon>
        <taxon>Ixodes</taxon>
    </lineage>
</organism>
<dbReference type="PANTHER" id="PTHR19446">
    <property type="entry name" value="REVERSE TRANSCRIPTASES"/>
    <property type="match status" value="1"/>
</dbReference>
<dbReference type="InterPro" id="IPR002156">
    <property type="entry name" value="RNaseH_domain"/>
</dbReference>
<dbReference type="AlphaFoldDB" id="A0A147BB00"/>
<dbReference type="Gene3D" id="3.30.420.10">
    <property type="entry name" value="Ribonuclease H-like superfamily/Ribonuclease H"/>
    <property type="match status" value="1"/>
</dbReference>
<dbReference type="Pfam" id="PF00075">
    <property type="entry name" value="RNase_H"/>
    <property type="match status" value="1"/>
</dbReference>
<dbReference type="PROSITE" id="PS50878">
    <property type="entry name" value="RT_POL"/>
    <property type="match status" value="1"/>
</dbReference>